<dbReference type="EMBL" id="BDGI01000122">
    <property type="protein sequence ID" value="GAV29457.1"/>
    <property type="molecule type" value="Genomic_DNA"/>
</dbReference>
<protein>
    <recommendedName>
        <fullName evidence="2">Xylanolytic transcriptional activator regulatory domain-containing protein</fullName>
    </recommendedName>
</protein>
<dbReference type="GO" id="GO:0003677">
    <property type="term" value="F:DNA binding"/>
    <property type="evidence" value="ECO:0007669"/>
    <property type="project" value="InterPro"/>
</dbReference>
<gene>
    <name evidence="3" type="ORF">PMKS-002957</name>
</gene>
<organism evidence="3 4">
    <name type="scientific">Pichia membranifaciens</name>
    <dbReference type="NCBI Taxonomy" id="4926"/>
    <lineage>
        <taxon>Eukaryota</taxon>
        <taxon>Fungi</taxon>
        <taxon>Dikarya</taxon>
        <taxon>Ascomycota</taxon>
        <taxon>Saccharomycotina</taxon>
        <taxon>Pichiomycetes</taxon>
        <taxon>Pichiales</taxon>
        <taxon>Pichiaceae</taxon>
        <taxon>Pichia</taxon>
    </lineage>
</organism>
<dbReference type="InterPro" id="IPR007219">
    <property type="entry name" value="XnlR_reg_dom"/>
</dbReference>
<evidence type="ECO:0000313" key="4">
    <source>
        <dbReference type="Proteomes" id="UP000186136"/>
    </source>
</evidence>
<keyword evidence="1" id="KW-0539">Nucleus</keyword>
<feature type="domain" description="Xylanolytic transcriptional activator regulatory" evidence="2">
    <location>
        <begin position="12"/>
        <end position="117"/>
    </location>
</feature>
<dbReference type="CDD" id="cd12148">
    <property type="entry name" value="fungal_TF_MHR"/>
    <property type="match status" value="1"/>
</dbReference>
<evidence type="ECO:0000256" key="1">
    <source>
        <dbReference type="ARBA" id="ARBA00023242"/>
    </source>
</evidence>
<dbReference type="GO" id="GO:0006351">
    <property type="term" value="P:DNA-templated transcription"/>
    <property type="evidence" value="ECO:0007669"/>
    <property type="project" value="InterPro"/>
</dbReference>
<proteinExistence type="predicted"/>
<evidence type="ECO:0000259" key="2">
    <source>
        <dbReference type="Pfam" id="PF04082"/>
    </source>
</evidence>
<sequence>MSDNAKGALGTKIRSRIFWGTYLVDHLIGLLLGRPSTLKMNDSTIEETIELPDIDWIHEYSFQGSDRERSKVLKIGDPLRATVNLMDLTEKDSMCKYKLLLFMMTLEKCSAIWGLSEKAYELTKQRLTQDYKIDIHRELDNFDPFHEIDIMAKQKGEQTEIFEDQEYEESDILNAVDGNDMVFTNNDYLAFREDSFGGPPIFMTSNTFPSLEALFSNNNTNLFDYEI</sequence>
<dbReference type="Proteomes" id="UP000186136">
    <property type="component" value="Unassembled WGS sequence"/>
</dbReference>
<keyword evidence="4" id="KW-1185">Reference proteome</keyword>
<dbReference type="AlphaFoldDB" id="A0A1Q2YIT0"/>
<reference evidence="3 4" key="1">
    <citation type="submission" date="2016-08" db="EMBL/GenBank/DDBJ databases">
        <title>Whole genome shotgun sequence of Pichia membranifaciens KS47-1.</title>
        <authorList>
            <person name="Konishi M."/>
            <person name="Ishida M."/>
            <person name="Arakawa T."/>
            <person name="Kato Y."/>
            <person name="Horiuchi J."/>
        </authorList>
    </citation>
    <scope>NUCLEOTIDE SEQUENCE [LARGE SCALE GENOMIC DNA]</scope>
    <source>
        <strain evidence="3 4">KS47-1</strain>
    </source>
</reference>
<dbReference type="Pfam" id="PF04082">
    <property type="entry name" value="Fungal_trans"/>
    <property type="match status" value="1"/>
</dbReference>
<accession>A0A1Q2YIT0</accession>
<dbReference type="GO" id="GO:0008270">
    <property type="term" value="F:zinc ion binding"/>
    <property type="evidence" value="ECO:0007669"/>
    <property type="project" value="InterPro"/>
</dbReference>
<comment type="caution">
    <text evidence="3">The sequence shown here is derived from an EMBL/GenBank/DDBJ whole genome shotgun (WGS) entry which is preliminary data.</text>
</comment>
<dbReference type="OrthoDB" id="2428527at2759"/>
<name>A0A1Q2YIT0_9ASCO</name>
<evidence type="ECO:0000313" key="3">
    <source>
        <dbReference type="EMBL" id="GAV29457.1"/>
    </source>
</evidence>